<protein>
    <recommendedName>
        <fullName evidence="3">Reverse transcriptase domain-containing protein</fullName>
    </recommendedName>
</protein>
<organism evidence="1 2">
    <name type="scientific">Callosobruchus maculatus</name>
    <name type="common">Southern cowpea weevil</name>
    <name type="synonym">Pulse bruchid</name>
    <dbReference type="NCBI Taxonomy" id="64391"/>
    <lineage>
        <taxon>Eukaryota</taxon>
        <taxon>Metazoa</taxon>
        <taxon>Ecdysozoa</taxon>
        <taxon>Arthropoda</taxon>
        <taxon>Hexapoda</taxon>
        <taxon>Insecta</taxon>
        <taxon>Pterygota</taxon>
        <taxon>Neoptera</taxon>
        <taxon>Endopterygota</taxon>
        <taxon>Coleoptera</taxon>
        <taxon>Polyphaga</taxon>
        <taxon>Cucujiformia</taxon>
        <taxon>Chrysomeloidea</taxon>
        <taxon>Chrysomelidae</taxon>
        <taxon>Bruchinae</taxon>
        <taxon>Bruchini</taxon>
        <taxon>Callosobruchus</taxon>
    </lineage>
</organism>
<keyword evidence="2" id="KW-1185">Reference proteome</keyword>
<sequence length="161" mass="18406">MELLTTTLIAASHEELVALLNILEQHNAAYGLGINYNKTKVMIVNREHDNHREINLLCCVFLYDLETWNVKKADRARIDLTNVSILDELGNPKRLASTVSTRMLTFFGHMHRSDNMEKLVVQGNFPSGRRRGRSPTRWLDTTKQLLDMSIKSATELTVNII</sequence>
<accession>A0A653CC93</accession>
<gene>
    <name evidence="1" type="ORF">CALMAC_LOCUS7975</name>
</gene>
<dbReference type="OrthoDB" id="425681at2759"/>
<evidence type="ECO:0000313" key="1">
    <source>
        <dbReference type="EMBL" id="VEN45561.1"/>
    </source>
</evidence>
<dbReference type="AlphaFoldDB" id="A0A653CC93"/>
<dbReference type="EMBL" id="CAACVG010007462">
    <property type="protein sequence ID" value="VEN45561.1"/>
    <property type="molecule type" value="Genomic_DNA"/>
</dbReference>
<proteinExistence type="predicted"/>
<reference evidence="1 2" key="1">
    <citation type="submission" date="2019-01" db="EMBL/GenBank/DDBJ databases">
        <authorList>
            <person name="Sayadi A."/>
        </authorList>
    </citation>
    <scope>NUCLEOTIDE SEQUENCE [LARGE SCALE GENOMIC DNA]</scope>
</reference>
<evidence type="ECO:0000313" key="2">
    <source>
        <dbReference type="Proteomes" id="UP000410492"/>
    </source>
</evidence>
<evidence type="ECO:0008006" key="3">
    <source>
        <dbReference type="Google" id="ProtNLM"/>
    </source>
</evidence>
<name>A0A653CC93_CALMS</name>
<dbReference type="Proteomes" id="UP000410492">
    <property type="component" value="Unassembled WGS sequence"/>
</dbReference>